<accession>A0ABV2AKG5</accession>
<dbReference type="Proteomes" id="UP001439008">
    <property type="component" value="Unassembled WGS sequence"/>
</dbReference>
<evidence type="ECO:0000256" key="1">
    <source>
        <dbReference type="ARBA" id="ARBA00022741"/>
    </source>
</evidence>
<evidence type="ECO:0000313" key="4">
    <source>
        <dbReference type="EMBL" id="MES1920186.1"/>
    </source>
</evidence>
<evidence type="ECO:0000259" key="3">
    <source>
        <dbReference type="Pfam" id="PF00501"/>
    </source>
</evidence>
<dbReference type="EMBL" id="JBDODL010000541">
    <property type="protein sequence ID" value="MES1920186.1"/>
    <property type="molecule type" value="Genomic_DNA"/>
</dbReference>
<feature type="non-terminal residue" evidence="4">
    <location>
        <position position="251"/>
    </location>
</feature>
<comment type="caution">
    <text evidence="4">The sequence shown here is derived from an EMBL/GenBank/DDBJ whole genome shotgun (WGS) entry which is preliminary data.</text>
</comment>
<organism evidence="4 5">
    <name type="scientific">Bonamia ostreae</name>
    <dbReference type="NCBI Taxonomy" id="126728"/>
    <lineage>
        <taxon>Eukaryota</taxon>
        <taxon>Sar</taxon>
        <taxon>Rhizaria</taxon>
        <taxon>Endomyxa</taxon>
        <taxon>Ascetosporea</taxon>
        <taxon>Haplosporida</taxon>
        <taxon>Bonamia</taxon>
    </lineage>
</organism>
<keyword evidence="5" id="KW-1185">Reference proteome</keyword>
<keyword evidence="2" id="KW-0067">ATP-binding</keyword>
<dbReference type="InterPro" id="IPR000873">
    <property type="entry name" value="AMP-dep_synth/lig_dom"/>
</dbReference>
<keyword evidence="1" id="KW-0547">Nucleotide-binding</keyword>
<dbReference type="EC" id="6.2.1.3" evidence="4"/>
<name>A0ABV2AKG5_9EUKA</name>
<dbReference type="Pfam" id="PF00501">
    <property type="entry name" value="AMP-binding"/>
    <property type="match status" value="1"/>
</dbReference>
<protein>
    <submittedName>
        <fullName evidence="4">Medium-chain fatty acid-CoA ligase faa2</fullName>
        <ecNumber evidence="4">6.2.1.3</ecNumber>
    </submittedName>
</protein>
<sequence length="251" mass="28689">MGNSAGKFDYETALKNDITLQPTKHFKSFESLGYQDVKTLWELVNAVYKKFPELRFLGRRRIDDDGNLREFVWITYKQGIQTINFLSSGITSLISELGPSEDSDLKTKSNHPDSEQEDDQYMKNFFAYCEDANENIGIYSKNRPEWMLTAIGVHSIKQKAVPLYDTFGQESICFIIGQANLRVVFCSADKVEKLIQAKESGDAASLKIIVQFDYDPKYNNKADMVQTEMVEKSKTAGLRLLGFQQLLRIVF</sequence>
<dbReference type="GO" id="GO:0004467">
    <property type="term" value="F:long-chain fatty acid-CoA ligase activity"/>
    <property type="evidence" value="ECO:0007669"/>
    <property type="project" value="UniProtKB-EC"/>
</dbReference>
<dbReference type="PANTHER" id="PTHR43272">
    <property type="entry name" value="LONG-CHAIN-FATTY-ACID--COA LIGASE"/>
    <property type="match status" value="1"/>
</dbReference>
<dbReference type="Gene3D" id="3.40.50.980">
    <property type="match status" value="1"/>
</dbReference>
<feature type="domain" description="AMP-dependent synthetase/ligase" evidence="3">
    <location>
        <begin position="133"/>
        <end position="223"/>
    </location>
</feature>
<evidence type="ECO:0000313" key="5">
    <source>
        <dbReference type="Proteomes" id="UP001439008"/>
    </source>
</evidence>
<proteinExistence type="predicted"/>
<dbReference type="SUPFAM" id="SSF56801">
    <property type="entry name" value="Acetyl-CoA synthetase-like"/>
    <property type="match status" value="1"/>
</dbReference>
<gene>
    <name evidence="4" type="primary">FAA2_1</name>
    <name evidence="4" type="ORF">MHBO_001883</name>
</gene>
<dbReference type="PANTHER" id="PTHR43272:SF33">
    <property type="entry name" value="AMP-BINDING DOMAIN-CONTAINING PROTEIN-RELATED"/>
    <property type="match status" value="1"/>
</dbReference>
<keyword evidence="4" id="KW-0436">Ligase</keyword>
<evidence type="ECO:0000256" key="2">
    <source>
        <dbReference type="ARBA" id="ARBA00022840"/>
    </source>
</evidence>
<reference evidence="4 5" key="1">
    <citation type="journal article" date="2024" name="BMC Biol.">
        <title>Comparative genomics of Ascetosporea gives new insight into the evolutionary basis for animal parasitism in Rhizaria.</title>
        <authorList>
            <person name="Hiltunen Thoren M."/>
            <person name="Onut-Brannstrom I."/>
            <person name="Alfjorden A."/>
            <person name="Peckova H."/>
            <person name="Swords F."/>
            <person name="Hooper C."/>
            <person name="Holzer A.S."/>
            <person name="Bass D."/>
            <person name="Burki F."/>
        </authorList>
    </citation>
    <scope>NUCLEOTIDE SEQUENCE [LARGE SCALE GENOMIC DNA]</scope>
    <source>
        <strain evidence="4">20-A016</strain>
    </source>
</reference>